<dbReference type="RefSeq" id="WP_200035464.1">
    <property type="nucleotide sequence ID" value="NZ_JADWND010000005.1"/>
</dbReference>
<dbReference type="Gene3D" id="3.20.20.450">
    <property type="entry name" value="EAL domain"/>
    <property type="match status" value="1"/>
</dbReference>
<evidence type="ECO:0000259" key="1">
    <source>
        <dbReference type="PROSITE" id="PS50883"/>
    </source>
</evidence>
<dbReference type="SMART" id="SM00052">
    <property type="entry name" value="EAL"/>
    <property type="match status" value="1"/>
</dbReference>
<dbReference type="PANTHER" id="PTHR33121:SF81">
    <property type="entry name" value="CYCLIC DI-GMP PHOSPHODIESTERASE PDEB-RELATED"/>
    <property type="match status" value="1"/>
</dbReference>
<evidence type="ECO:0000313" key="3">
    <source>
        <dbReference type="Proteomes" id="UP000746649"/>
    </source>
</evidence>
<dbReference type="EMBL" id="JADWND010000005">
    <property type="protein sequence ID" value="MBJ8381904.1"/>
    <property type="molecule type" value="Genomic_DNA"/>
</dbReference>
<gene>
    <name evidence="2" type="ORF">I6M88_13110</name>
</gene>
<organism evidence="2 3">
    <name type="scientific">Citrobacter sedlakii</name>
    <dbReference type="NCBI Taxonomy" id="67826"/>
    <lineage>
        <taxon>Bacteria</taxon>
        <taxon>Pseudomonadati</taxon>
        <taxon>Pseudomonadota</taxon>
        <taxon>Gammaproteobacteria</taxon>
        <taxon>Enterobacterales</taxon>
        <taxon>Enterobacteriaceae</taxon>
        <taxon>Citrobacter</taxon>
        <taxon>Citrobacter freundii complex</taxon>
    </lineage>
</organism>
<dbReference type="InterPro" id="IPR035919">
    <property type="entry name" value="EAL_sf"/>
</dbReference>
<name>A0ABS0ZSX9_9ENTR</name>
<feature type="domain" description="EAL" evidence="1">
    <location>
        <begin position="211"/>
        <end position="464"/>
    </location>
</feature>
<keyword evidence="3" id="KW-1185">Reference proteome</keyword>
<dbReference type="PANTHER" id="PTHR33121">
    <property type="entry name" value="CYCLIC DI-GMP PHOSPHODIESTERASE PDEF"/>
    <property type="match status" value="1"/>
</dbReference>
<dbReference type="PROSITE" id="PS50883">
    <property type="entry name" value="EAL"/>
    <property type="match status" value="1"/>
</dbReference>
<dbReference type="SUPFAM" id="SSF141868">
    <property type="entry name" value="EAL domain-like"/>
    <property type="match status" value="1"/>
</dbReference>
<proteinExistence type="predicted"/>
<dbReference type="Pfam" id="PF00563">
    <property type="entry name" value="EAL"/>
    <property type="match status" value="1"/>
</dbReference>
<dbReference type="InterPro" id="IPR050706">
    <property type="entry name" value="Cyclic-di-GMP_PDE-like"/>
</dbReference>
<dbReference type="CDD" id="cd01948">
    <property type="entry name" value="EAL"/>
    <property type="match status" value="1"/>
</dbReference>
<accession>A0ABS0ZSX9</accession>
<sequence>MNTKKIFLLSYDICLFSGIKSWLPNLVLVDVQSVTNERQQHLPQYQSCLLIIDNRLPLFFVNKWIQQNSSLFNHIHSIVLKMSKHDCFHRGYENVDTIDAKLGVNSVINALHKKALASHESTFSLENLSVAHFRLTHFEKEMLNASFSRGELNNFCVANAVSPKALYRYRDKINARLGFRCFNESVIFLSRNGLLNGFTDSPGNAQCLDYDELNASRLSMAIVEEEIIPYYQPIVNQNGDMCGVEILARWPQGHHYAISQKEFIPLAINSGLIFELTSYLMATVARDLISAKRIIKNELLIAFNIGPSGLSNPVFYWECLNFLEQTQHLPIKLMIEITEDQALNITPAIKELIRSLRNRGVLFALDDFGTGYANLYYLNELELDIIKIDKTFINNIKDGEQRVPMLESIIHLANILGLRTVAEGVEHEYQHRWLVNNHIHFLQGYYFLPPVPFADFLRYQRREESPWQYNVNQYGC</sequence>
<reference evidence="2 3" key="1">
    <citation type="submission" date="2020-11" db="EMBL/GenBank/DDBJ databases">
        <title>Enhanced detection system for hospital associated transmission using whole genome sequencing surveillance.</title>
        <authorList>
            <person name="Harrison L.H."/>
            <person name="Van Tyne D."/>
            <person name="Marsh J.W."/>
            <person name="Griffith M.P."/>
            <person name="Snyder D.J."/>
            <person name="Cooper V.S."/>
            <person name="Mustapha M."/>
        </authorList>
    </citation>
    <scope>NUCLEOTIDE SEQUENCE [LARGE SCALE GENOMIC DNA]</scope>
    <source>
        <strain evidence="2 3">CB00117</strain>
    </source>
</reference>
<evidence type="ECO:0000313" key="2">
    <source>
        <dbReference type="EMBL" id="MBJ8381904.1"/>
    </source>
</evidence>
<protein>
    <submittedName>
        <fullName evidence="2">EAL domain-containing protein</fullName>
    </submittedName>
</protein>
<comment type="caution">
    <text evidence="2">The sequence shown here is derived from an EMBL/GenBank/DDBJ whole genome shotgun (WGS) entry which is preliminary data.</text>
</comment>
<dbReference type="InterPro" id="IPR001633">
    <property type="entry name" value="EAL_dom"/>
</dbReference>
<dbReference type="Proteomes" id="UP000746649">
    <property type="component" value="Unassembled WGS sequence"/>
</dbReference>